<dbReference type="KEGG" id="ffu:CLAFUR5_07628"/>
<dbReference type="PANTHER" id="PTHR23359">
    <property type="entry name" value="NUCLEOTIDE KINASE"/>
    <property type="match status" value="1"/>
</dbReference>
<keyword evidence="6" id="KW-1185">Reference proteome</keyword>
<dbReference type="GeneID" id="71987506"/>
<evidence type="ECO:0000256" key="2">
    <source>
        <dbReference type="ARBA" id="ARBA00022741"/>
    </source>
</evidence>
<dbReference type="Pfam" id="PF00406">
    <property type="entry name" value="ADK"/>
    <property type="match status" value="1"/>
</dbReference>
<dbReference type="EMBL" id="CP090168">
    <property type="protein sequence ID" value="UJO19373.1"/>
    <property type="molecule type" value="Genomic_DNA"/>
</dbReference>
<evidence type="ECO:0000256" key="3">
    <source>
        <dbReference type="ARBA" id="ARBA00022777"/>
    </source>
</evidence>
<dbReference type="PRINTS" id="PR00094">
    <property type="entry name" value="ADENYLTKNASE"/>
</dbReference>
<dbReference type="CDD" id="cd01428">
    <property type="entry name" value="ADK"/>
    <property type="match status" value="1"/>
</dbReference>
<comment type="similarity">
    <text evidence="4">Belongs to the adenylate kinase family.</text>
</comment>
<keyword evidence="2" id="KW-0547">Nucleotide-binding</keyword>
<dbReference type="OrthoDB" id="442176at2759"/>
<accession>A0A9Q8UR45</accession>
<reference evidence="5" key="1">
    <citation type="submission" date="2021-12" db="EMBL/GenBank/DDBJ databases">
        <authorList>
            <person name="Zaccaron A."/>
            <person name="Stergiopoulos I."/>
        </authorList>
    </citation>
    <scope>NUCLEOTIDE SEQUENCE</scope>
    <source>
        <strain evidence="5">Race5_Kim</strain>
    </source>
</reference>
<keyword evidence="1 4" id="KW-0808">Transferase</keyword>
<dbReference type="InterPro" id="IPR000850">
    <property type="entry name" value="Adenylat/UMP-CMP_kin"/>
</dbReference>
<organism evidence="5 6">
    <name type="scientific">Passalora fulva</name>
    <name type="common">Tomato leaf mold</name>
    <name type="synonym">Cladosporium fulvum</name>
    <dbReference type="NCBI Taxonomy" id="5499"/>
    <lineage>
        <taxon>Eukaryota</taxon>
        <taxon>Fungi</taxon>
        <taxon>Dikarya</taxon>
        <taxon>Ascomycota</taxon>
        <taxon>Pezizomycotina</taxon>
        <taxon>Dothideomycetes</taxon>
        <taxon>Dothideomycetidae</taxon>
        <taxon>Mycosphaerellales</taxon>
        <taxon>Mycosphaerellaceae</taxon>
        <taxon>Fulvia</taxon>
    </lineage>
</organism>
<dbReference type="SUPFAM" id="SSF52540">
    <property type="entry name" value="P-loop containing nucleoside triphosphate hydrolases"/>
    <property type="match status" value="1"/>
</dbReference>
<protein>
    <submittedName>
        <fullName evidence="5">Uridylate kinase</fullName>
    </submittedName>
</protein>
<evidence type="ECO:0000313" key="6">
    <source>
        <dbReference type="Proteomes" id="UP000756132"/>
    </source>
</evidence>
<evidence type="ECO:0000256" key="1">
    <source>
        <dbReference type="ARBA" id="ARBA00022679"/>
    </source>
</evidence>
<sequence length="213" mass="23281">MMATPLDVTLVGIVGGPGSGKGTQCSRLAKSLNLEHLSIGDVLRAEMADKNNPHAQTIKDNMTAGRVGPPHLTVGLLKKRILAAMERGIQTFVLDGTGLIFTTNKSVADEDPGWARNTDQCTYLEREIAPVKKVIVLECGDEVLMQRLAAAQRDRFDDNADNIQRRIDTFRETTSKVIDAFEAAGKVTRIDGERDVEAVHRELLGEVQAVMKT</sequence>
<reference evidence="5" key="2">
    <citation type="journal article" date="2022" name="Microb. Genom.">
        <title>A chromosome-scale genome assembly of the tomato pathogen Cladosporium fulvum reveals a compartmentalized genome architecture and the presence of a dispensable chromosome.</title>
        <authorList>
            <person name="Zaccaron A.Z."/>
            <person name="Chen L.H."/>
            <person name="Samaras A."/>
            <person name="Stergiopoulos I."/>
        </authorList>
    </citation>
    <scope>NUCLEOTIDE SEQUENCE</scope>
    <source>
        <strain evidence="5">Race5_Kim</strain>
    </source>
</reference>
<dbReference type="InterPro" id="IPR027417">
    <property type="entry name" value="P-loop_NTPase"/>
</dbReference>
<dbReference type="Proteomes" id="UP000756132">
    <property type="component" value="Chromosome 6"/>
</dbReference>
<dbReference type="Gene3D" id="3.40.50.300">
    <property type="entry name" value="P-loop containing nucleotide triphosphate hydrolases"/>
    <property type="match status" value="1"/>
</dbReference>
<dbReference type="GO" id="GO:0019205">
    <property type="term" value="F:nucleobase-containing compound kinase activity"/>
    <property type="evidence" value="ECO:0007669"/>
    <property type="project" value="InterPro"/>
</dbReference>
<proteinExistence type="inferred from homology"/>
<keyword evidence="3 4" id="KW-0418">Kinase</keyword>
<gene>
    <name evidence="5" type="ORF">CLAFUR5_07628</name>
</gene>
<evidence type="ECO:0000313" key="5">
    <source>
        <dbReference type="EMBL" id="UJO19373.1"/>
    </source>
</evidence>
<dbReference type="AlphaFoldDB" id="A0A9Q8UR45"/>
<dbReference type="RefSeq" id="XP_047763739.1">
    <property type="nucleotide sequence ID" value="XM_047906776.1"/>
</dbReference>
<evidence type="ECO:0000256" key="4">
    <source>
        <dbReference type="RuleBase" id="RU003330"/>
    </source>
</evidence>
<name>A0A9Q8UR45_PASFU</name>
<dbReference type="GO" id="GO:0005524">
    <property type="term" value="F:ATP binding"/>
    <property type="evidence" value="ECO:0007669"/>
    <property type="project" value="InterPro"/>
</dbReference>
<dbReference type="HAMAP" id="MF_00235">
    <property type="entry name" value="Adenylate_kinase_Adk"/>
    <property type="match status" value="1"/>
</dbReference>
<dbReference type="GO" id="GO:0006139">
    <property type="term" value="P:nucleobase-containing compound metabolic process"/>
    <property type="evidence" value="ECO:0007669"/>
    <property type="project" value="InterPro"/>
</dbReference>